<keyword evidence="1" id="KW-0812">Transmembrane</keyword>
<name>A0AAE1NN03_9EUCA</name>
<evidence type="ECO:0000313" key="3">
    <source>
        <dbReference type="Proteomes" id="UP001292094"/>
    </source>
</evidence>
<feature type="transmembrane region" description="Helical" evidence="1">
    <location>
        <begin position="39"/>
        <end position="59"/>
    </location>
</feature>
<evidence type="ECO:0000313" key="2">
    <source>
        <dbReference type="EMBL" id="KAK4293079.1"/>
    </source>
</evidence>
<reference evidence="2" key="1">
    <citation type="submission" date="2023-11" db="EMBL/GenBank/DDBJ databases">
        <title>Genome assemblies of two species of porcelain crab, Petrolisthes cinctipes and Petrolisthes manimaculis (Anomura: Porcellanidae).</title>
        <authorList>
            <person name="Angst P."/>
        </authorList>
    </citation>
    <scope>NUCLEOTIDE SEQUENCE</scope>
    <source>
        <strain evidence="2">PB745_02</strain>
        <tissue evidence="2">Gill</tissue>
    </source>
</reference>
<dbReference type="EMBL" id="JAWZYT010004643">
    <property type="protein sequence ID" value="KAK4293079.1"/>
    <property type="molecule type" value="Genomic_DNA"/>
</dbReference>
<comment type="caution">
    <text evidence="2">The sequence shown here is derived from an EMBL/GenBank/DDBJ whole genome shotgun (WGS) entry which is preliminary data.</text>
</comment>
<accession>A0AAE1NN03</accession>
<keyword evidence="1" id="KW-0472">Membrane</keyword>
<feature type="non-terminal residue" evidence="2">
    <location>
        <position position="1"/>
    </location>
</feature>
<evidence type="ECO:0000256" key="1">
    <source>
        <dbReference type="SAM" id="Phobius"/>
    </source>
</evidence>
<proteinExistence type="predicted"/>
<sequence length="163" mass="17383">TIPLPYPVPLMTWLDVVIALNMASVSVLVYGAGVAVRSGATLGGFILLLYVCVILYILYNSSLLPPILCTSFGHPLFRSSKERRKARLRDARSAKCNSGDSGDSGIELVTGPGHVTSLDLTSPPPDLYSGSYGDPTCVVVSTYIHIQYTVGSVQLTFPASVTF</sequence>
<organism evidence="2 3">
    <name type="scientific">Petrolisthes manimaculis</name>
    <dbReference type="NCBI Taxonomy" id="1843537"/>
    <lineage>
        <taxon>Eukaryota</taxon>
        <taxon>Metazoa</taxon>
        <taxon>Ecdysozoa</taxon>
        <taxon>Arthropoda</taxon>
        <taxon>Crustacea</taxon>
        <taxon>Multicrustacea</taxon>
        <taxon>Malacostraca</taxon>
        <taxon>Eumalacostraca</taxon>
        <taxon>Eucarida</taxon>
        <taxon>Decapoda</taxon>
        <taxon>Pleocyemata</taxon>
        <taxon>Anomura</taxon>
        <taxon>Galatheoidea</taxon>
        <taxon>Porcellanidae</taxon>
        <taxon>Petrolisthes</taxon>
    </lineage>
</organism>
<feature type="transmembrane region" description="Helical" evidence="1">
    <location>
        <begin position="12"/>
        <end position="32"/>
    </location>
</feature>
<gene>
    <name evidence="2" type="ORF">Pmani_034194</name>
</gene>
<keyword evidence="1" id="KW-1133">Transmembrane helix</keyword>
<keyword evidence="3" id="KW-1185">Reference proteome</keyword>
<dbReference type="AlphaFoldDB" id="A0AAE1NN03"/>
<dbReference type="Proteomes" id="UP001292094">
    <property type="component" value="Unassembled WGS sequence"/>
</dbReference>
<protein>
    <submittedName>
        <fullName evidence="2">Uncharacterized protein</fullName>
    </submittedName>
</protein>